<evidence type="ECO:0000313" key="4">
    <source>
        <dbReference type="Proteomes" id="UP000216024"/>
    </source>
</evidence>
<dbReference type="EMBL" id="NIBG01000033">
    <property type="protein sequence ID" value="PAB56638.1"/>
    <property type="molecule type" value="Genomic_DNA"/>
</dbReference>
<accession>A0A267MCI6</accession>
<comment type="caution">
    <text evidence="3">The sequence shown here is derived from an EMBL/GenBank/DDBJ whole genome shotgun (WGS) entry which is preliminary data.</text>
</comment>
<dbReference type="SMART" id="SM00267">
    <property type="entry name" value="GGDEF"/>
    <property type="match status" value="1"/>
</dbReference>
<evidence type="ECO:0000259" key="2">
    <source>
        <dbReference type="PROSITE" id="PS50887"/>
    </source>
</evidence>
<keyword evidence="1" id="KW-0812">Transmembrane</keyword>
<proteinExistence type="predicted"/>
<dbReference type="GO" id="GO:0043709">
    <property type="term" value="P:cell adhesion involved in single-species biofilm formation"/>
    <property type="evidence" value="ECO:0007669"/>
    <property type="project" value="TreeGrafter"/>
</dbReference>
<reference evidence="3 4" key="1">
    <citation type="submission" date="2017-06" db="EMBL/GenBank/DDBJ databases">
        <title>Draft genome sequence of anaerobic fermentative bacterium Anaeromicrobium sediminis DY2726D isolated from West Pacific Ocean sediments.</title>
        <authorList>
            <person name="Zeng X."/>
        </authorList>
    </citation>
    <scope>NUCLEOTIDE SEQUENCE [LARGE SCALE GENOMIC DNA]</scope>
    <source>
        <strain evidence="3 4">DY2726D</strain>
    </source>
</reference>
<dbReference type="GO" id="GO:0005886">
    <property type="term" value="C:plasma membrane"/>
    <property type="evidence" value="ECO:0007669"/>
    <property type="project" value="TreeGrafter"/>
</dbReference>
<dbReference type="InterPro" id="IPR043128">
    <property type="entry name" value="Rev_trsase/Diguanyl_cyclase"/>
</dbReference>
<dbReference type="GO" id="GO:1902201">
    <property type="term" value="P:negative regulation of bacterial-type flagellum-dependent cell motility"/>
    <property type="evidence" value="ECO:0007669"/>
    <property type="project" value="TreeGrafter"/>
</dbReference>
<protein>
    <recommendedName>
        <fullName evidence="2">GGDEF domain-containing protein</fullName>
    </recommendedName>
</protein>
<dbReference type="Gene3D" id="3.30.70.270">
    <property type="match status" value="1"/>
</dbReference>
<dbReference type="Proteomes" id="UP000216024">
    <property type="component" value="Unassembled WGS sequence"/>
</dbReference>
<dbReference type="OrthoDB" id="9805474at2"/>
<dbReference type="RefSeq" id="WP_095135941.1">
    <property type="nucleotide sequence ID" value="NZ_NIBG01000033.1"/>
</dbReference>
<feature type="transmembrane region" description="Helical" evidence="1">
    <location>
        <begin position="135"/>
        <end position="152"/>
    </location>
</feature>
<dbReference type="InterPro" id="IPR000160">
    <property type="entry name" value="GGDEF_dom"/>
</dbReference>
<dbReference type="AlphaFoldDB" id="A0A267MCI6"/>
<evidence type="ECO:0000313" key="3">
    <source>
        <dbReference type="EMBL" id="PAB56638.1"/>
    </source>
</evidence>
<feature type="transmembrane region" description="Helical" evidence="1">
    <location>
        <begin position="61"/>
        <end position="79"/>
    </location>
</feature>
<sequence length="376" mass="43574">MNDNDFQLIKEAFMLSFNDNETQLVEELYLSLQIFLLLFLLNLSFPFFAETNFPAMKGFSVFFGIYLGFKVIIFSKNIYLGEEREEEQPSKLLSVVDGVFVGVLIYIQKQNNINLNDFFYVYVIIQSIRYHTSKSILFSLVASVMHIIIVFKGDSTNIFNIEVIISISLYFLVNFVIGFALRQINMLQNERHYYYNELIKKNGELQLLATTDYLTSLNNHQSFYFYFDSLKKHAGKIQSPMSLTLIDIDDFKKINDTYGHLVGDEILKELARVLKKNIRKCDFAARYGGEEFAIILPNTDLDSAIRLSERMRTAVENHIFKVDDINIKVTISLGTDTLIPVDFHKNHYDFIKKVDELLYDAKASGKNRVQHPRVAV</sequence>
<feature type="transmembrane region" description="Helical" evidence="1">
    <location>
        <begin position="28"/>
        <end position="49"/>
    </location>
</feature>
<keyword evidence="4" id="KW-1185">Reference proteome</keyword>
<dbReference type="FunFam" id="3.30.70.270:FF:000001">
    <property type="entry name" value="Diguanylate cyclase domain protein"/>
    <property type="match status" value="1"/>
</dbReference>
<dbReference type="InterPro" id="IPR050469">
    <property type="entry name" value="Diguanylate_Cyclase"/>
</dbReference>
<dbReference type="PANTHER" id="PTHR45138:SF9">
    <property type="entry name" value="DIGUANYLATE CYCLASE DGCM-RELATED"/>
    <property type="match status" value="1"/>
</dbReference>
<name>A0A267MCI6_9FIRM</name>
<keyword evidence="1" id="KW-0472">Membrane</keyword>
<dbReference type="PANTHER" id="PTHR45138">
    <property type="entry name" value="REGULATORY COMPONENTS OF SENSORY TRANSDUCTION SYSTEM"/>
    <property type="match status" value="1"/>
</dbReference>
<feature type="domain" description="GGDEF" evidence="2">
    <location>
        <begin position="239"/>
        <end position="374"/>
    </location>
</feature>
<feature type="transmembrane region" description="Helical" evidence="1">
    <location>
        <begin position="158"/>
        <end position="181"/>
    </location>
</feature>
<dbReference type="NCBIfam" id="TIGR00254">
    <property type="entry name" value="GGDEF"/>
    <property type="match status" value="1"/>
</dbReference>
<dbReference type="InterPro" id="IPR029787">
    <property type="entry name" value="Nucleotide_cyclase"/>
</dbReference>
<dbReference type="Pfam" id="PF00990">
    <property type="entry name" value="GGDEF"/>
    <property type="match status" value="1"/>
</dbReference>
<keyword evidence="1" id="KW-1133">Transmembrane helix</keyword>
<dbReference type="PROSITE" id="PS50887">
    <property type="entry name" value="GGDEF"/>
    <property type="match status" value="1"/>
</dbReference>
<dbReference type="SUPFAM" id="SSF55073">
    <property type="entry name" value="Nucleotide cyclase"/>
    <property type="match status" value="1"/>
</dbReference>
<organism evidence="3 4">
    <name type="scientific">Anaeromicrobium sediminis</name>
    <dbReference type="NCBI Taxonomy" id="1478221"/>
    <lineage>
        <taxon>Bacteria</taxon>
        <taxon>Bacillati</taxon>
        <taxon>Bacillota</taxon>
        <taxon>Clostridia</taxon>
        <taxon>Peptostreptococcales</taxon>
        <taxon>Thermotaleaceae</taxon>
        <taxon>Anaeromicrobium</taxon>
    </lineage>
</organism>
<gene>
    <name evidence="3" type="ORF">CCE28_20615</name>
</gene>
<dbReference type="GO" id="GO:0052621">
    <property type="term" value="F:diguanylate cyclase activity"/>
    <property type="evidence" value="ECO:0007669"/>
    <property type="project" value="TreeGrafter"/>
</dbReference>
<dbReference type="CDD" id="cd01949">
    <property type="entry name" value="GGDEF"/>
    <property type="match status" value="1"/>
</dbReference>
<evidence type="ECO:0000256" key="1">
    <source>
        <dbReference type="SAM" id="Phobius"/>
    </source>
</evidence>